<dbReference type="EMBL" id="CCKQ01014968">
    <property type="protein sequence ID" value="CDW86773.1"/>
    <property type="molecule type" value="Genomic_DNA"/>
</dbReference>
<feature type="compositionally biased region" description="Acidic residues" evidence="1">
    <location>
        <begin position="86"/>
        <end position="98"/>
    </location>
</feature>
<feature type="region of interest" description="Disordered" evidence="1">
    <location>
        <begin position="60"/>
        <end position="98"/>
    </location>
</feature>
<accession>A0A078B109</accession>
<evidence type="ECO:0000256" key="1">
    <source>
        <dbReference type="SAM" id="MobiDB-lite"/>
    </source>
</evidence>
<proteinExistence type="predicted"/>
<reference evidence="2 3" key="1">
    <citation type="submission" date="2014-06" db="EMBL/GenBank/DDBJ databases">
        <authorList>
            <person name="Swart Estienne"/>
        </authorList>
    </citation>
    <scope>NUCLEOTIDE SEQUENCE [LARGE SCALE GENOMIC DNA]</scope>
    <source>
        <strain evidence="2 3">130c</strain>
    </source>
</reference>
<dbReference type="InParanoid" id="A0A078B109"/>
<evidence type="ECO:0000313" key="2">
    <source>
        <dbReference type="EMBL" id="CDW86773.1"/>
    </source>
</evidence>
<organism evidence="2 3">
    <name type="scientific">Stylonychia lemnae</name>
    <name type="common">Ciliate</name>
    <dbReference type="NCBI Taxonomy" id="5949"/>
    <lineage>
        <taxon>Eukaryota</taxon>
        <taxon>Sar</taxon>
        <taxon>Alveolata</taxon>
        <taxon>Ciliophora</taxon>
        <taxon>Intramacronucleata</taxon>
        <taxon>Spirotrichea</taxon>
        <taxon>Stichotrichia</taxon>
        <taxon>Sporadotrichida</taxon>
        <taxon>Oxytrichidae</taxon>
        <taxon>Stylonychinae</taxon>
        <taxon>Stylonychia</taxon>
    </lineage>
</organism>
<keyword evidence="3" id="KW-1185">Reference proteome</keyword>
<dbReference type="AlphaFoldDB" id="A0A078B109"/>
<dbReference type="Proteomes" id="UP000039865">
    <property type="component" value="Unassembled WGS sequence"/>
</dbReference>
<evidence type="ECO:0000313" key="3">
    <source>
        <dbReference type="Proteomes" id="UP000039865"/>
    </source>
</evidence>
<name>A0A078B109_STYLE</name>
<sequence>MEAQNQEQTINYIENLMQVSQNVKSSAGTRRKGLCIESEGQDNLDSEILKVAIVNIGEEIQRKNSTKVTEEDENNEEHGDGSLSDSPDEDNDENAIKL</sequence>
<protein>
    <submittedName>
        <fullName evidence="2">Uncharacterized protein</fullName>
    </submittedName>
</protein>
<gene>
    <name evidence="2" type="primary">Contig13994.g14934</name>
    <name evidence="2" type="ORF">STYLEM_15871</name>
</gene>